<sequence>MNLTWIEVVQFLLKKTKSCTIYGYIFFSHPFPKYYLGTSGSDHIFYICTSGLFSLSLTRRFSLFLRLSHRSAAAALAASAAAWRWKGNLRVPSEKRA</sequence>
<gene>
    <name evidence="1" type="ORF">RIF29_01971</name>
</gene>
<keyword evidence="2" id="KW-1185">Reference proteome</keyword>
<comment type="caution">
    <text evidence="1">The sequence shown here is derived from an EMBL/GenBank/DDBJ whole genome shotgun (WGS) entry which is preliminary data.</text>
</comment>
<dbReference type="Proteomes" id="UP001372338">
    <property type="component" value="Unassembled WGS sequence"/>
</dbReference>
<proteinExistence type="predicted"/>
<reference evidence="1 2" key="1">
    <citation type="submission" date="2024-01" db="EMBL/GenBank/DDBJ databases">
        <title>The genomes of 5 underutilized Papilionoideae crops provide insights into root nodulation and disease resistanc.</title>
        <authorList>
            <person name="Yuan L."/>
        </authorList>
    </citation>
    <scope>NUCLEOTIDE SEQUENCE [LARGE SCALE GENOMIC DNA]</scope>
    <source>
        <strain evidence="1">ZHUSHIDOU_FW_LH</strain>
        <tissue evidence="1">Leaf</tissue>
    </source>
</reference>
<name>A0AAN9IXW8_CROPI</name>
<accession>A0AAN9IXW8</accession>
<organism evidence="1 2">
    <name type="scientific">Crotalaria pallida</name>
    <name type="common">Smooth rattlebox</name>
    <name type="synonym">Crotalaria striata</name>
    <dbReference type="NCBI Taxonomy" id="3830"/>
    <lineage>
        <taxon>Eukaryota</taxon>
        <taxon>Viridiplantae</taxon>
        <taxon>Streptophyta</taxon>
        <taxon>Embryophyta</taxon>
        <taxon>Tracheophyta</taxon>
        <taxon>Spermatophyta</taxon>
        <taxon>Magnoliopsida</taxon>
        <taxon>eudicotyledons</taxon>
        <taxon>Gunneridae</taxon>
        <taxon>Pentapetalae</taxon>
        <taxon>rosids</taxon>
        <taxon>fabids</taxon>
        <taxon>Fabales</taxon>
        <taxon>Fabaceae</taxon>
        <taxon>Papilionoideae</taxon>
        <taxon>50 kb inversion clade</taxon>
        <taxon>genistoids sensu lato</taxon>
        <taxon>core genistoids</taxon>
        <taxon>Crotalarieae</taxon>
        <taxon>Crotalaria</taxon>
    </lineage>
</organism>
<evidence type="ECO:0000313" key="1">
    <source>
        <dbReference type="EMBL" id="KAK7288510.1"/>
    </source>
</evidence>
<protein>
    <submittedName>
        <fullName evidence="1">Uncharacterized protein</fullName>
    </submittedName>
</protein>
<evidence type="ECO:0000313" key="2">
    <source>
        <dbReference type="Proteomes" id="UP001372338"/>
    </source>
</evidence>
<dbReference type="AlphaFoldDB" id="A0AAN9IXW8"/>
<dbReference type="EMBL" id="JAYWIO010000001">
    <property type="protein sequence ID" value="KAK7288510.1"/>
    <property type="molecule type" value="Genomic_DNA"/>
</dbReference>